<dbReference type="AlphaFoldDB" id="A0A8S3T7M7"/>
<dbReference type="EMBL" id="CAJPWZ010001973">
    <property type="protein sequence ID" value="CAG2227766.1"/>
    <property type="molecule type" value="Genomic_DNA"/>
</dbReference>
<feature type="region of interest" description="Disordered" evidence="1">
    <location>
        <begin position="324"/>
        <end position="381"/>
    </location>
</feature>
<organism evidence="3 4">
    <name type="scientific">Mytilus edulis</name>
    <name type="common">Blue mussel</name>
    <dbReference type="NCBI Taxonomy" id="6550"/>
    <lineage>
        <taxon>Eukaryota</taxon>
        <taxon>Metazoa</taxon>
        <taxon>Spiralia</taxon>
        <taxon>Lophotrochozoa</taxon>
        <taxon>Mollusca</taxon>
        <taxon>Bivalvia</taxon>
        <taxon>Autobranchia</taxon>
        <taxon>Pteriomorphia</taxon>
        <taxon>Mytilida</taxon>
        <taxon>Mytiloidea</taxon>
        <taxon>Mytilidae</taxon>
        <taxon>Mytilinae</taxon>
        <taxon>Mytilus</taxon>
    </lineage>
</organism>
<sequence>MEPDMACSMIQRLAEDGYTVGTLHADNDATTQSRLPRSIIKKDDKTHVKKNLSKCLYGLSKNYKQLKSAKVIPYIVRCFMYTISKHQNSKQSMKTELATIVPHIFGHHEQCSPTWCTYVKDPTKFRFKHLPNGKALSGDKLREELDKLAQNYIERADRLLNLGSTQSNESFNNSVASFAPKNRFYGGTKSLKARVSSAVMQKNEGYGWLSKASQSFVIAASIFLDYYVVGLKLSLLYMILRDGSDAKYGFISQRTRVPGNIPLGDDMAVYQEIPELHVERKGFWAKQKRDDLSRNSSRKSNATLRSAIYSAPFADQSTTVALKPILSRPNSKKSNTASRSTTFTEPFSQTRELPRRPESYPNSTYGNPYNQEYETNSESLNVSNYRRPTYGNLYQSNQDTDVVPLHDILEDNQLWLAVGNNVDHGITTDAYGDMNNVQMIKCSSHTDVLVSYATVQGNVIKQTLHYSDGTHEDFDHDESLRLP</sequence>
<keyword evidence="4" id="KW-1185">Reference proteome</keyword>
<reference evidence="3" key="1">
    <citation type="submission" date="2021-03" db="EMBL/GenBank/DDBJ databases">
        <authorList>
            <person name="Bekaert M."/>
        </authorList>
    </citation>
    <scope>NUCLEOTIDE SEQUENCE</scope>
</reference>
<dbReference type="Proteomes" id="UP000683360">
    <property type="component" value="Unassembled WGS sequence"/>
</dbReference>
<protein>
    <recommendedName>
        <fullName evidence="2">Mutator-like transposase domain-containing protein</fullName>
    </recommendedName>
</protein>
<feature type="compositionally biased region" description="Polar residues" evidence="1">
    <location>
        <begin position="328"/>
        <end position="351"/>
    </location>
</feature>
<evidence type="ECO:0000313" key="4">
    <source>
        <dbReference type="Proteomes" id="UP000683360"/>
    </source>
</evidence>
<gene>
    <name evidence="3" type="ORF">MEDL_40769</name>
</gene>
<accession>A0A8S3T7M7</accession>
<name>A0A8S3T7M7_MYTED</name>
<feature type="domain" description="Mutator-like transposase" evidence="2">
    <location>
        <begin position="1"/>
        <end position="116"/>
    </location>
</feature>
<dbReference type="OrthoDB" id="10473838at2759"/>
<evidence type="ECO:0000256" key="1">
    <source>
        <dbReference type="SAM" id="MobiDB-lite"/>
    </source>
</evidence>
<evidence type="ECO:0000259" key="2">
    <source>
        <dbReference type="Pfam" id="PF20700"/>
    </source>
</evidence>
<comment type="caution">
    <text evidence="3">The sequence shown here is derived from an EMBL/GenBank/DDBJ whole genome shotgun (WGS) entry which is preliminary data.</text>
</comment>
<proteinExistence type="predicted"/>
<dbReference type="Pfam" id="PF20700">
    <property type="entry name" value="Mutator"/>
    <property type="match status" value="1"/>
</dbReference>
<feature type="compositionally biased region" description="Polar residues" evidence="1">
    <location>
        <begin position="360"/>
        <end position="381"/>
    </location>
</feature>
<dbReference type="InterPro" id="IPR049012">
    <property type="entry name" value="Mutator_transp_dom"/>
</dbReference>
<evidence type="ECO:0000313" key="3">
    <source>
        <dbReference type="EMBL" id="CAG2227766.1"/>
    </source>
</evidence>